<feature type="domain" description="PARP catalytic" evidence="15">
    <location>
        <begin position="573"/>
        <end position="778"/>
    </location>
</feature>
<feature type="zinc finger region" description="C3H1-type" evidence="11">
    <location>
        <begin position="292"/>
        <end position="314"/>
    </location>
</feature>
<dbReference type="SMART" id="SM00356">
    <property type="entry name" value="ZnF_C3H1"/>
    <property type="match status" value="2"/>
</dbReference>
<evidence type="ECO:0000256" key="8">
    <source>
        <dbReference type="ARBA" id="ARBA00022833"/>
    </source>
</evidence>
<dbReference type="Pfam" id="PF00642">
    <property type="entry name" value="zf-CCCH"/>
    <property type="match status" value="1"/>
</dbReference>
<evidence type="ECO:0000256" key="7">
    <source>
        <dbReference type="ARBA" id="ARBA00022771"/>
    </source>
</evidence>
<dbReference type="SUPFAM" id="SSF56399">
    <property type="entry name" value="ADP-ribosylation"/>
    <property type="match status" value="1"/>
</dbReference>
<comment type="subcellular location">
    <subcellularLocation>
        <location evidence="2">Cytoplasm</location>
    </subcellularLocation>
    <subcellularLocation>
        <location evidence="1">Nucleus</location>
    </subcellularLocation>
</comment>
<dbReference type="Gene3D" id="3.30.1370.210">
    <property type="match status" value="1"/>
</dbReference>
<evidence type="ECO:0000259" key="14">
    <source>
        <dbReference type="PROSITE" id="PS50918"/>
    </source>
</evidence>
<gene>
    <name evidence="16" type="primary">PARP12</name>
</gene>
<dbReference type="GO" id="GO:1990404">
    <property type="term" value="F:NAD+-protein mono-ADP-ribosyltransferase activity"/>
    <property type="evidence" value="ECO:0007669"/>
    <property type="project" value="Ensembl"/>
</dbReference>
<dbReference type="GeneTree" id="ENSGT00940000154649"/>
<dbReference type="Gene3D" id="1.10.10.10">
    <property type="entry name" value="Winged helix-like DNA-binding domain superfamily/Winged helix DNA-binding domain"/>
    <property type="match status" value="1"/>
</dbReference>
<dbReference type="InParanoid" id="F6Y9D5"/>
<evidence type="ECO:0000256" key="4">
    <source>
        <dbReference type="ARBA" id="ARBA00022553"/>
    </source>
</evidence>
<evidence type="ECO:0000256" key="10">
    <source>
        <dbReference type="ARBA" id="ARBA00024347"/>
    </source>
</evidence>
<dbReference type="STRING" id="13616.ENSMODP00000017146"/>
<feature type="domain" description="WWE" evidence="14">
    <location>
        <begin position="460"/>
        <end position="547"/>
    </location>
</feature>
<dbReference type="HOGENOM" id="CLU_014825_2_1_1"/>
<evidence type="ECO:0000256" key="3">
    <source>
        <dbReference type="ARBA" id="ARBA00022490"/>
    </source>
</evidence>
<proteinExistence type="inferred from homology"/>
<name>F6Y9D5_MONDO</name>
<dbReference type="GO" id="GO:0005802">
    <property type="term" value="C:trans-Golgi network"/>
    <property type="evidence" value="ECO:0007669"/>
    <property type="project" value="Ensembl"/>
</dbReference>
<dbReference type="InterPro" id="IPR004170">
    <property type="entry name" value="WWE_dom"/>
</dbReference>
<evidence type="ECO:0000256" key="12">
    <source>
        <dbReference type="SAM" id="MobiDB-lite"/>
    </source>
</evidence>
<reference evidence="16" key="3">
    <citation type="submission" date="2025-09" db="UniProtKB">
        <authorList>
            <consortium name="Ensembl"/>
        </authorList>
    </citation>
    <scope>IDENTIFICATION</scope>
</reference>
<evidence type="ECO:0000256" key="5">
    <source>
        <dbReference type="ARBA" id="ARBA00022723"/>
    </source>
</evidence>
<dbReference type="Gene3D" id="3.90.228.10">
    <property type="match status" value="1"/>
</dbReference>
<dbReference type="Bgee" id="ENSMODG00000013713">
    <property type="expression patterns" value="Expressed in extraembryonic membrane and 16 other cell types or tissues"/>
</dbReference>
<dbReference type="Pfam" id="PF25261">
    <property type="entry name" value="zf-CCCH_PARP12"/>
    <property type="match status" value="1"/>
</dbReference>
<keyword evidence="9" id="KW-0539">Nucleus</keyword>
<dbReference type="CDD" id="cd01439">
    <property type="entry name" value="TCCD_inducible_PARP_like"/>
    <property type="match status" value="1"/>
</dbReference>
<dbReference type="AlphaFoldDB" id="F6Y9D5"/>
<feature type="domain" description="C3H1-type" evidence="13">
    <location>
        <begin position="292"/>
        <end position="314"/>
    </location>
</feature>
<dbReference type="InterPro" id="IPR051712">
    <property type="entry name" value="ARTD-AVP"/>
</dbReference>
<evidence type="ECO:0000313" key="16">
    <source>
        <dbReference type="Ensembl" id="ENSMODP00000017146.4"/>
    </source>
</evidence>
<keyword evidence="3" id="KW-0963">Cytoplasm</keyword>
<dbReference type="InterPro" id="IPR012317">
    <property type="entry name" value="Poly(ADP-ribose)pol_cat_dom"/>
</dbReference>
<dbReference type="InterPro" id="IPR037197">
    <property type="entry name" value="WWE_dom_sf"/>
</dbReference>
<evidence type="ECO:0000256" key="9">
    <source>
        <dbReference type="ARBA" id="ARBA00023242"/>
    </source>
</evidence>
<dbReference type="InterPro" id="IPR000571">
    <property type="entry name" value="Znf_CCCH"/>
</dbReference>
<dbReference type="GO" id="GO:0003950">
    <property type="term" value="F:NAD+ poly-ADP-ribosyltransferase activity"/>
    <property type="evidence" value="ECO:0000318"/>
    <property type="project" value="GO_Central"/>
</dbReference>
<dbReference type="InterPro" id="IPR057602">
    <property type="entry name" value="Zfn-CCCH_PARP12"/>
</dbReference>
<dbReference type="FunCoup" id="F6Y9D5">
    <property type="interactions" value="870"/>
</dbReference>
<dbReference type="SUPFAM" id="SSF117839">
    <property type="entry name" value="WWE domain"/>
    <property type="match status" value="1"/>
</dbReference>
<organism evidence="16 17">
    <name type="scientific">Monodelphis domestica</name>
    <name type="common">Gray short-tailed opossum</name>
    <dbReference type="NCBI Taxonomy" id="13616"/>
    <lineage>
        <taxon>Eukaryota</taxon>
        <taxon>Metazoa</taxon>
        <taxon>Chordata</taxon>
        <taxon>Craniata</taxon>
        <taxon>Vertebrata</taxon>
        <taxon>Euteleostomi</taxon>
        <taxon>Mammalia</taxon>
        <taxon>Metatheria</taxon>
        <taxon>Didelphimorphia</taxon>
        <taxon>Didelphidae</taxon>
        <taxon>Monodelphis</taxon>
    </lineage>
</organism>
<dbReference type="Gene3D" id="3.30.720.50">
    <property type="match status" value="1"/>
</dbReference>
<dbReference type="InterPro" id="IPR036388">
    <property type="entry name" value="WH-like_DNA-bd_sf"/>
</dbReference>
<dbReference type="eggNOG" id="ENOG502QSC4">
    <property type="taxonomic scope" value="Eukaryota"/>
</dbReference>
<sequence length="778" mass="87756">MWLWSPKAEVQSLWHMGPGAPVVTGGAVVAWCRRSRAAARLSRHIPVSFRSWPRLSSAGAGRAPISEARLVRARASSAAENSAGAQARGGYLTMAQGAIGRLITQELCAAGGSLDLGELVRRLPGGISEDALEKTLRKLYEKRFVLRTRSEDSEEGARGAGGGRGGGGGDGGPERRPVIVVVAASDVRLCQAYSSVCDGNCGQLHLCKFFLYGTCKFNNSRKPCKYSHTINNLHNVIILKNLGIEDLQVDELCQLLLQNDPSLLPEICAYYNKGDGQYGACTFKKTCVKLHLCQYYLQGNCRFGSSCKRAHDFSHECREKLRKCGIDSAAISKLLSTYRNAFDIKNGNSAPQKERKQSGDSASNASEESDQICLYHIREACCFKDKCFKVHFHLPYRWQFFDGNTWKDSQDMEKIEKAYCDPTRNQCMASIDYPFFSASLPFDDMRIGPYKFRRLSTVSSVLKPPHFVLTTDWLWYWEDEAGRWQEYGAKGMDHHAATVSSADVEKAYLSQESPVLLFSARKYRYELDFKAMTQKNLDIGTVRSVRRRPKYVSPEEVKIKRSCGDKLHVPKDIPSYWDTSALPDLGFKSIPLPSSSEEYQTVQNQFFRTLPSYTIHKIERIQNPSLWEVYQWQKVQMKKSNGGQEVAEKFLFHGTSPEYVDAICHQNFDWRICGLHGTSYGKGSYFARDAAYSHHYSKATQGLQPMFLARVLVGDYTRGSSSYLRPPPKEGQRNVFYNSCVNSLLNPSIFVIFEKQQIYPEYLIWYSSCPRNAFGGLF</sequence>
<reference evidence="16" key="2">
    <citation type="submission" date="2025-08" db="UniProtKB">
        <authorList>
            <consortium name="Ensembl"/>
        </authorList>
    </citation>
    <scope>IDENTIFICATION</scope>
</reference>
<dbReference type="Pfam" id="PF02825">
    <property type="entry name" value="WWE"/>
    <property type="match status" value="1"/>
</dbReference>
<keyword evidence="8 11" id="KW-0862">Zinc</keyword>
<evidence type="ECO:0000259" key="15">
    <source>
        <dbReference type="PROSITE" id="PS51059"/>
    </source>
</evidence>
<dbReference type="PROSITE" id="PS50103">
    <property type="entry name" value="ZF_C3H1"/>
    <property type="match status" value="2"/>
</dbReference>
<dbReference type="Ensembl" id="ENSMODT00000017464.4">
    <property type="protein sequence ID" value="ENSMODP00000017146.4"/>
    <property type="gene ID" value="ENSMODG00000013713.4"/>
</dbReference>
<dbReference type="PROSITE" id="PS51059">
    <property type="entry name" value="PARP_CATALYTIC"/>
    <property type="match status" value="1"/>
</dbReference>
<feature type="region of interest" description="Disordered" evidence="12">
    <location>
        <begin position="151"/>
        <end position="173"/>
    </location>
</feature>
<dbReference type="Pfam" id="PF00644">
    <property type="entry name" value="PARP"/>
    <property type="match status" value="1"/>
</dbReference>
<evidence type="ECO:0000256" key="1">
    <source>
        <dbReference type="ARBA" id="ARBA00004123"/>
    </source>
</evidence>
<keyword evidence="17" id="KW-1185">Reference proteome</keyword>
<dbReference type="Pfam" id="PF23466">
    <property type="entry name" value="WWE_4"/>
    <property type="match status" value="1"/>
</dbReference>
<protein>
    <submittedName>
        <fullName evidence="16">Poly(ADP-ribose) polymerase family member 12</fullName>
    </submittedName>
</protein>
<keyword evidence="6" id="KW-0677">Repeat</keyword>
<accession>F6Y9D5</accession>
<evidence type="ECO:0000256" key="2">
    <source>
        <dbReference type="ARBA" id="ARBA00004496"/>
    </source>
</evidence>
<comment type="similarity">
    <text evidence="10">Belongs to the ARTD/PARP family.</text>
</comment>
<dbReference type="PANTHER" id="PTHR45740">
    <property type="entry name" value="POLY [ADP-RIBOSE] POLYMERASE"/>
    <property type="match status" value="1"/>
</dbReference>
<dbReference type="GO" id="GO:0005634">
    <property type="term" value="C:nucleus"/>
    <property type="evidence" value="ECO:0000318"/>
    <property type="project" value="GO_Central"/>
</dbReference>
<dbReference type="Proteomes" id="UP000002280">
    <property type="component" value="Chromosome 8"/>
</dbReference>
<dbReference type="PANTHER" id="PTHR45740:SF6">
    <property type="entry name" value="PROTEIN MONO-ADP-RIBOSYLTRANSFERASE PARP12"/>
    <property type="match status" value="1"/>
</dbReference>
<evidence type="ECO:0000259" key="13">
    <source>
        <dbReference type="PROSITE" id="PS50103"/>
    </source>
</evidence>
<dbReference type="OMA" id="WKDLDNM"/>
<reference evidence="16 17" key="1">
    <citation type="journal article" date="2007" name="Nature">
        <title>Genome of the marsupial Monodelphis domestica reveals innovation in non-coding sequences.</title>
        <authorList>
            <person name="Mikkelsen T.S."/>
            <person name="Wakefield M.J."/>
            <person name="Aken B."/>
            <person name="Amemiya C.T."/>
            <person name="Chang J.L."/>
            <person name="Duke S."/>
            <person name="Garber M."/>
            <person name="Gentles A.J."/>
            <person name="Goodstadt L."/>
            <person name="Heger A."/>
            <person name="Jurka J."/>
            <person name="Kamal M."/>
            <person name="Mauceli E."/>
            <person name="Searle S.M."/>
            <person name="Sharpe T."/>
            <person name="Baker M.L."/>
            <person name="Batzer M.A."/>
            <person name="Benos P.V."/>
            <person name="Belov K."/>
            <person name="Clamp M."/>
            <person name="Cook A."/>
            <person name="Cuff J."/>
            <person name="Das R."/>
            <person name="Davidow L."/>
            <person name="Deakin J.E."/>
            <person name="Fazzari M.J."/>
            <person name="Glass J.L."/>
            <person name="Grabherr M."/>
            <person name="Greally J.M."/>
            <person name="Gu W."/>
            <person name="Hore T.A."/>
            <person name="Huttley G.A."/>
            <person name="Kleber M."/>
            <person name="Jirtle R.L."/>
            <person name="Koina E."/>
            <person name="Lee J.T."/>
            <person name="Mahony S."/>
            <person name="Marra M.A."/>
            <person name="Miller R.D."/>
            <person name="Nicholls R.D."/>
            <person name="Oda M."/>
            <person name="Papenfuss A.T."/>
            <person name="Parra Z.E."/>
            <person name="Pollock D.D."/>
            <person name="Ray D.A."/>
            <person name="Schein J.E."/>
            <person name="Speed T.P."/>
            <person name="Thompson K."/>
            <person name="VandeBerg J.L."/>
            <person name="Wade C.M."/>
            <person name="Walker J.A."/>
            <person name="Waters P.D."/>
            <person name="Webber C."/>
            <person name="Weidman J.R."/>
            <person name="Xie X."/>
            <person name="Zody M.C."/>
            <person name="Baldwin J."/>
            <person name="Abdouelleil A."/>
            <person name="Abdulkadir J."/>
            <person name="Abebe A."/>
            <person name="Abera B."/>
            <person name="Abreu J."/>
            <person name="Acer S.C."/>
            <person name="Aftuck L."/>
            <person name="Alexander A."/>
            <person name="An P."/>
            <person name="Anderson E."/>
            <person name="Anderson S."/>
            <person name="Arachi H."/>
            <person name="Azer M."/>
            <person name="Bachantsang P."/>
            <person name="Barry A."/>
            <person name="Bayul T."/>
            <person name="Berlin A."/>
            <person name="Bessette D."/>
            <person name="Bloom T."/>
            <person name="Bloom T."/>
            <person name="Boguslavskiy L."/>
            <person name="Bonnet C."/>
            <person name="Boukhgalter B."/>
            <person name="Bourzgui I."/>
            <person name="Brown A."/>
            <person name="Cahill P."/>
            <person name="Channer S."/>
            <person name="Cheshatsang Y."/>
            <person name="Chuda L."/>
            <person name="Citroen M."/>
            <person name="Collymore A."/>
            <person name="Cooke P."/>
            <person name="Costello M."/>
            <person name="D'Aco K."/>
            <person name="Daza R."/>
            <person name="De Haan G."/>
            <person name="DeGray S."/>
            <person name="DeMaso C."/>
            <person name="Dhargay N."/>
            <person name="Dooley K."/>
            <person name="Dooley E."/>
            <person name="Doricent M."/>
            <person name="Dorje P."/>
            <person name="Dorjee K."/>
            <person name="Dupes A."/>
            <person name="Elong R."/>
            <person name="Falk J."/>
            <person name="Farina A."/>
            <person name="Faro S."/>
            <person name="Ferguson D."/>
            <person name="Fisher S."/>
            <person name="Foley C.D."/>
            <person name="Franke A."/>
            <person name="Friedrich D."/>
            <person name="Gadbois L."/>
            <person name="Gearin G."/>
            <person name="Gearin C.R."/>
            <person name="Giannoukos G."/>
            <person name="Goode T."/>
            <person name="Graham J."/>
            <person name="Grandbois E."/>
            <person name="Grewal S."/>
            <person name="Gyaltsen K."/>
            <person name="Hafez N."/>
            <person name="Hagos B."/>
            <person name="Hall J."/>
            <person name="Henson C."/>
            <person name="Hollinger A."/>
            <person name="Honan T."/>
            <person name="Huard M.D."/>
            <person name="Hughes L."/>
            <person name="Hurhula B."/>
            <person name="Husby M.E."/>
            <person name="Kamat A."/>
            <person name="Kanga B."/>
            <person name="Kashin S."/>
            <person name="Khazanovich D."/>
            <person name="Kisner P."/>
            <person name="Lance K."/>
            <person name="Lara M."/>
            <person name="Lee W."/>
            <person name="Lennon N."/>
            <person name="Letendre F."/>
            <person name="LeVine R."/>
            <person name="Lipovsky A."/>
            <person name="Liu X."/>
            <person name="Liu J."/>
            <person name="Liu S."/>
            <person name="Lokyitsang T."/>
            <person name="Lokyitsang Y."/>
            <person name="Lubonja R."/>
            <person name="Lui A."/>
            <person name="MacDonald P."/>
            <person name="Magnisalis V."/>
            <person name="Maru K."/>
            <person name="Matthews C."/>
            <person name="McCusker W."/>
            <person name="McDonough S."/>
            <person name="Mehta T."/>
            <person name="Meldrim J."/>
            <person name="Meneus L."/>
            <person name="Mihai O."/>
            <person name="Mihalev A."/>
            <person name="Mihova T."/>
            <person name="Mittelman R."/>
            <person name="Mlenga V."/>
            <person name="Montmayeur A."/>
            <person name="Mulrain L."/>
            <person name="Navidi A."/>
            <person name="Naylor J."/>
            <person name="Negash T."/>
            <person name="Nguyen T."/>
            <person name="Nguyen N."/>
            <person name="Nicol R."/>
            <person name="Norbu C."/>
            <person name="Norbu N."/>
            <person name="Novod N."/>
            <person name="O'Neill B."/>
            <person name="Osman S."/>
            <person name="Markiewicz E."/>
            <person name="Oyono O.L."/>
            <person name="Patti C."/>
            <person name="Phunkhang P."/>
            <person name="Pierre F."/>
            <person name="Priest M."/>
            <person name="Raghuraman S."/>
            <person name="Rege F."/>
            <person name="Reyes R."/>
            <person name="Rise C."/>
            <person name="Rogov P."/>
            <person name="Ross K."/>
            <person name="Ryan E."/>
            <person name="Settipalli S."/>
            <person name="Shea T."/>
            <person name="Sherpa N."/>
            <person name="Shi L."/>
            <person name="Shih D."/>
            <person name="Sparrow T."/>
            <person name="Spaulding J."/>
            <person name="Stalker J."/>
            <person name="Stange-Thomann N."/>
            <person name="Stavropoulos S."/>
            <person name="Stone C."/>
            <person name="Strader C."/>
            <person name="Tesfaye S."/>
            <person name="Thomson T."/>
            <person name="Thoulutsang Y."/>
            <person name="Thoulutsang D."/>
            <person name="Topham K."/>
            <person name="Topping I."/>
            <person name="Tsamla T."/>
            <person name="Vassiliev H."/>
            <person name="Vo A."/>
            <person name="Wangchuk T."/>
            <person name="Wangdi T."/>
            <person name="Weiand M."/>
            <person name="Wilkinson J."/>
            <person name="Wilson A."/>
            <person name="Yadav S."/>
            <person name="Young G."/>
            <person name="Yu Q."/>
            <person name="Zembek L."/>
            <person name="Zhong D."/>
            <person name="Zimmer A."/>
            <person name="Zwirko Z."/>
            <person name="Jaffe D.B."/>
            <person name="Alvarez P."/>
            <person name="Brockman W."/>
            <person name="Butler J."/>
            <person name="Chin C."/>
            <person name="Gnerre S."/>
            <person name="MacCallum I."/>
            <person name="Graves J.A."/>
            <person name="Ponting C.P."/>
            <person name="Breen M."/>
            <person name="Samollow P.B."/>
            <person name="Lander E.S."/>
            <person name="Lindblad-Toh K."/>
        </authorList>
    </citation>
    <scope>NUCLEOTIDE SEQUENCE [LARGE SCALE GENOMIC DNA]</scope>
</reference>
<feature type="domain" description="C3H1-type" evidence="13">
    <location>
        <begin position="206"/>
        <end position="231"/>
    </location>
</feature>
<feature type="zinc finger region" description="C3H1-type" evidence="11">
    <location>
        <begin position="206"/>
        <end position="231"/>
    </location>
</feature>
<evidence type="ECO:0000313" key="17">
    <source>
        <dbReference type="Proteomes" id="UP000002280"/>
    </source>
</evidence>
<keyword evidence="7 11" id="KW-0863">Zinc-finger</keyword>
<keyword evidence="4" id="KW-0597">Phosphoprotein</keyword>
<dbReference type="PROSITE" id="PS50918">
    <property type="entry name" value="WWE"/>
    <property type="match status" value="1"/>
</dbReference>
<dbReference type="GO" id="GO:0008270">
    <property type="term" value="F:zinc ion binding"/>
    <property type="evidence" value="ECO:0007669"/>
    <property type="project" value="UniProtKB-KW"/>
</dbReference>
<dbReference type="GO" id="GO:0070633">
    <property type="term" value="P:transepithelial transport"/>
    <property type="evidence" value="ECO:0007669"/>
    <property type="project" value="Ensembl"/>
</dbReference>
<dbReference type="GO" id="GO:0070213">
    <property type="term" value="P:protein auto-ADP-ribosylation"/>
    <property type="evidence" value="ECO:0007669"/>
    <property type="project" value="Ensembl"/>
</dbReference>
<evidence type="ECO:0000256" key="11">
    <source>
        <dbReference type="PROSITE-ProRule" id="PRU00723"/>
    </source>
</evidence>
<feature type="compositionally biased region" description="Gly residues" evidence="12">
    <location>
        <begin position="158"/>
        <end position="171"/>
    </location>
</feature>
<keyword evidence="5 11" id="KW-0479">Metal-binding</keyword>
<dbReference type="GO" id="GO:0044331">
    <property type="term" value="P:cell-cell adhesion mediated by cadherin"/>
    <property type="evidence" value="ECO:0007669"/>
    <property type="project" value="Ensembl"/>
</dbReference>
<evidence type="ECO:0000256" key="6">
    <source>
        <dbReference type="ARBA" id="ARBA00022737"/>
    </source>
</evidence>